<gene>
    <name evidence="5" type="ORF">ASZ90_001654</name>
</gene>
<dbReference type="GO" id="GO:0003887">
    <property type="term" value="F:DNA-directed DNA polymerase activity"/>
    <property type="evidence" value="ECO:0007669"/>
    <property type="project" value="UniProtKB-KW"/>
</dbReference>
<dbReference type="GO" id="GO:0003677">
    <property type="term" value="F:DNA binding"/>
    <property type="evidence" value="ECO:0007669"/>
    <property type="project" value="InterPro"/>
</dbReference>
<organism evidence="5">
    <name type="scientific">hydrocarbon metagenome</name>
    <dbReference type="NCBI Taxonomy" id="938273"/>
    <lineage>
        <taxon>unclassified sequences</taxon>
        <taxon>metagenomes</taxon>
        <taxon>ecological metagenomes</taxon>
    </lineage>
</organism>
<keyword evidence="4" id="KW-0239">DNA-directed DNA polymerase</keyword>
<evidence type="ECO:0000313" key="5">
    <source>
        <dbReference type="EMBL" id="KUG28483.1"/>
    </source>
</evidence>
<dbReference type="AlphaFoldDB" id="A0A0W8G7L3"/>
<keyword evidence="2" id="KW-0548">Nucleotidyltransferase</keyword>
<evidence type="ECO:0000256" key="1">
    <source>
        <dbReference type="ARBA" id="ARBA00022679"/>
    </source>
</evidence>
<name>A0A0W8G7L3_9ZZZZ</name>
<dbReference type="GO" id="GO:0009360">
    <property type="term" value="C:DNA polymerase III complex"/>
    <property type="evidence" value="ECO:0007669"/>
    <property type="project" value="TreeGrafter"/>
</dbReference>
<accession>A0A0W8G7L3</accession>
<dbReference type="EMBL" id="LNQE01000216">
    <property type="protein sequence ID" value="KUG28483.1"/>
    <property type="molecule type" value="Genomic_DNA"/>
</dbReference>
<dbReference type="GO" id="GO:0006261">
    <property type="term" value="P:DNA-templated DNA replication"/>
    <property type="evidence" value="ECO:0007669"/>
    <property type="project" value="TreeGrafter"/>
</dbReference>
<comment type="caution">
    <text evidence="5">The sequence shown here is derived from an EMBL/GenBank/DDBJ whole genome shotgun (WGS) entry which is preliminary data.</text>
</comment>
<keyword evidence="1" id="KW-0808">Transferase</keyword>
<dbReference type="InterPro" id="IPR005790">
    <property type="entry name" value="DNA_polIII_delta"/>
</dbReference>
<reference evidence="5" key="1">
    <citation type="journal article" date="2015" name="Proc. Natl. Acad. Sci. U.S.A.">
        <title>Networks of energetic and metabolic interactions define dynamics in microbial communities.</title>
        <authorList>
            <person name="Embree M."/>
            <person name="Liu J.K."/>
            <person name="Al-Bassam M.M."/>
            <person name="Zengler K."/>
        </authorList>
    </citation>
    <scope>NUCLEOTIDE SEQUENCE</scope>
</reference>
<evidence type="ECO:0000256" key="2">
    <source>
        <dbReference type="ARBA" id="ARBA00022695"/>
    </source>
</evidence>
<dbReference type="PANTHER" id="PTHR34388:SF1">
    <property type="entry name" value="DNA POLYMERASE III SUBUNIT DELTA"/>
    <property type="match status" value="1"/>
</dbReference>
<evidence type="ECO:0000256" key="4">
    <source>
        <dbReference type="ARBA" id="ARBA00022932"/>
    </source>
</evidence>
<evidence type="ECO:0008006" key="6">
    <source>
        <dbReference type="Google" id="ProtNLM"/>
    </source>
</evidence>
<keyword evidence="3" id="KW-0235">DNA replication</keyword>
<protein>
    <recommendedName>
        <fullName evidence="6">Dna polymerase iii delta subunit</fullName>
    </recommendedName>
</protein>
<evidence type="ECO:0000256" key="3">
    <source>
        <dbReference type="ARBA" id="ARBA00022705"/>
    </source>
</evidence>
<sequence length="334" mass="37196">MQRPGFTFLVCPDPEMIRHRAERLIGESGEVFTREVYQGDEEIPDAFWRSLTAPSLFAEPKAVILRRADSLPDDFWPRLKGPLSGFSAHVWPMICLEKPFGKKGPPISKALASQPYYQVAEKRRWIWTSPGLTRRDMAPMLKDWAATKGLSFAPGVLDALAAVLPEEMAMAGRELEKIELLVHSRDDAPPAGRGTASRPGRIEQADLAILASRPGMDAFAFLNAFAKRGAEAAVWREIFEQSLSPDDMIFKFLGLLRSDARQMWQLHMGESEAVRLPPFVRSQKEAMARRLGVSGLTRLFDLAMDAELGIKSGAKNPDQAMEILAAELFSLFSP</sequence>
<proteinExistence type="predicted"/>
<dbReference type="PANTHER" id="PTHR34388">
    <property type="entry name" value="DNA POLYMERASE III SUBUNIT DELTA"/>
    <property type="match status" value="1"/>
</dbReference>
<dbReference type="Gene3D" id="1.20.272.10">
    <property type="match status" value="1"/>
</dbReference>